<keyword evidence="4" id="KW-1185">Reference proteome</keyword>
<reference evidence="3" key="1">
    <citation type="submission" date="2018-07" db="EMBL/GenBank/DDBJ databases">
        <title>Comparative genomics of catfishes provides insights into carnivory and benthic adaptation.</title>
        <authorList>
            <person name="Zhang Y."/>
            <person name="Wang D."/>
            <person name="Peng Z."/>
            <person name="Zheng S."/>
            <person name="Shao F."/>
            <person name="Tao W."/>
        </authorList>
    </citation>
    <scope>NUCLEOTIDE SEQUENCE</scope>
    <source>
        <strain evidence="3">Chongqing</strain>
    </source>
</reference>
<dbReference type="Pfam" id="PF00059">
    <property type="entry name" value="Lectin_C"/>
    <property type="match status" value="1"/>
</dbReference>
<comment type="caution">
    <text evidence="3">The sequence shown here is derived from an EMBL/GenBank/DDBJ whole genome shotgun (WGS) entry which is preliminary data.</text>
</comment>
<dbReference type="AlphaFoldDB" id="A0AAD5AAT3"/>
<feature type="domain" description="C-type lectin" evidence="2">
    <location>
        <begin position="28"/>
        <end position="140"/>
    </location>
</feature>
<evidence type="ECO:0000259" key="2">
    <source>
        <dbReference type="PROSITE" id="PS50041"/>
    </source>
</evidence>
<evidence type="ECO:0000256" key="1">
    <source>
        <dbReference type="SAM" id="SignalP"/>
    </source>
</evidence>
<feature type="signal peptide" evidence="1">
    <location>
        <begin position="1"/>
        <end position="19"/>
    </location>
</feature>
<name>A0AAD5AAT3_SILAS</name>
<dbReference type="InterPro" id="IPR016187">
    <property type="entry name" value="CTDL_fold"/>
</dbReference>
<feature type="non-terminal residue" evidence="3">
    <location>
        <position position="141"/>
    </location>
</feature>
<dbReference type="SUPFAM" id="SSF56436">
    <property type="entry name" value="C-type lectin-like"/>
    <property type="match status" value="1"/>
</dbReference>
<dbReference type="PROSITE" id="PS50041">
    <property type="entry name" value="C_TYPE_LECTIN_2"/>
    <property type="match status" value="1"/>
</dbReference>
<evidence type="ECO:0000313" key="4">
    <source>
        <dbReference type="Proteomes" id="UP001205998"/>
    </source>
</evidence>
<dbReference type="InterPro" id="IPR001304">
    <property type="entry name" value="C-type_lectin-like"/>
</dbReference>
<accession>A0AAD5AAT3</accession>
<dbReference type="InterPro" id="IPR016186">
    <property type="entry name" value="C-type_lectin-like/link_sf"/>
</dbReference>
<organism evidence="3 4">
    <name type="scientific">Silurus asotus</name>
    <name type="common">Amur catfish</name>
    <name type="synonym">Parasilurus asotus</name>
    <dbReference type="NCBI Taxonomy" id="30991"/>
    <lineage>
        <taxon>Eukaryota</taxon>
        <taxon>Metazoa</taxon>
        <taxon>Chordata</taxon>
        <taxon>Craniata</taxon>
        <taxon>Vertebrata</taxon>
        <taxon>Euteleostomi</taxon>
        <taxon>Actinopterygii</taxon>
        <taxon>Neopterygii</taxon>
        <taxon>Teleostei</taxon>
        <taxon>Ostariophysi</taxon>
        <taxon>Siluriformes</taxon>
        <taxon>Siluridae</taxon>
        <taxon>Silurus</taxon>
    </lineage>
</organism>
<evidence type="ECO:0000313" key="3">
    <source>
        <dbReference type="EMBL" id="KAI5612515.1"/>
    </source>
</evidence>
<keyword evidence="3" id="KW-0675">Receptor</keyword>
<dbReference type="Gene3D" id="3.10.100.10">
    <property type="entry name" value="Mannose-Binding Protein A, subunit A"/>
    <property type="match status" value="1"/>
</dbReference>
<keyword evidence="1" id="KW-0732">Signal</keyword>
<protein>
    <submittedName>
        <fullName evidence="3">Secretory phospholipase A2 receptor-like isoform X1</fullName>
    </submittedName>
</protein>
<dbReference type="PANTHER" id="PTHR45784">
    <property type="entry name" value="C-TYPE LECTIN DOMAIN FAMILY 20 MEMBER A-RELATED"/>
    <property type="match status" value="1"/>
</dbReference>
<proteinExistence type="predicted"/>
<gene>
    <name evidence="3" type="ORF">C0J50_11771</name>
</gene>
<sequence length="141" mass="16267">MKRSLFLLCLTGVVPVILSLLQPVSRKYTLIKTTVTWSAAQNYCRETYDDLATIESDNDWFKLKKTLSNEPLTDVAWVGLYNDIDSWKWSFFDVPLKNTFIQWYSGYPDNSNGKATCCLTSPRVQLYNNPCTSVYSFICFN</sequence>
<dbReference type="SMART" id="SM00034">
    <property type="entry name" value="CLECT"/>
    <property type="match status" value="1"/>
</dbReference>
<dbReference type="PANTHER" id="PTHR45784:SF3">
    <property type="entry name" value="C-TYPE LECTIN DOMAIN FAMILY 4 MEMBER K-LIKE-RELATED"/>
    <property type="match status" value="1"/>
</dbReference>
<feature type="chain" id="PRO_5042274572" evidence="1">
    <location>
        <begin position="20"/>
        <end position="141"/>
    </location>
</feature>
<dbReference type="EMBL" id="MU563793">
    <property type="protein sequence ID" value="KAI5612515.1"/>
    <property type="molecule type" value="Genomic_DNA"/>
</dbReference>
<dbReference type="Proteomes" id="UP001205998">
    <property type="component" value="Unassembled WGS sequence"/>
</dbReference>